<dbReference type="HOGENOM" id="CLU_017779_9_2_0"/>
<dbReference type="STRING" id="756272.Plabr_4369"/>
<dbReference type="Gene3D" id="3.30.465.10">
    <property type="match status" value="1"/>
</dbReference>
<dbReference type="PANTHER" id="PTHR42934:SF1">
    <property type="entry name" value="GLYCOLATE OXIDASE SUBUNIT GLCD"/>
    <property type="match status" value="1"/>
</dbReference>
<organism evidence="4 5">
    <name type="scientific">Rubinisphaera brasiliensis (strain ATCC 49424 / DSM 5305 / JCM 21570 / IAM 15109 / NBRC 103401 / IFAM 1448)</name>
    <name type="common">Planctomyces brasiliensis</name>
    <dbReference type="NCBI Taxonomy" id="756272"/>
    <lineage>
        <taxon>Bacteria</taxon>
        <taxon>Pseudomonadati</taxon>
        <taxon>Planctomycetota</taxon>
        <taxon>Planctomycetia</taxon>
        <taxon>Planctomycetales</taxon>
        <taxon>Planctomycetaceae</taxon>
        <taxon>Rubinisphaera</taxon>
    </lineage>
</organism>
<evidence type="ECO:0000256" key="1">
    <source>
        <dbReference type="ARBA" id="ARBA00022630"/>
    </source>
</evidence>
<dbReference type="InterPro" id="IPR016164">
    <property type="entry name" value="FAD-linked_Oxase-like_C"/>
</dbReference>
<dbReference type="OrthoDB" id="9767256at2"/>
<dbReference type="InterPro" id="IPR051914">
    <property type="entry name" value="FAD-linked_OxidoTrans_Type4"/>
</dbReference>
<keyword evidence="5" id="KW-1185">Reference proteome</keyword>
<dbReference type="Pfam" id="PF01565">
    <property type="entry name" value="FAD_binding_4"/>
    <property type="match status" value="1"/>
</dbReference>
<dbReference type="RefSeq" id="WP_013630647.1">
    <property type="nucleotide sequence ID" value="NC_015174.1"/>
</dbReference>
<dbReference type="SUPFAM" id="SSF55103">
    <property type="entry name" value="FAD-linked oxidases, C-terminal domain"/>
    <property type="match status" value="1"/>
</dbReference>
<dbReference type="InterPro" id="IPR004113">
    <property type="entry name" value="FAD-bd_oxidored_4_C"/>
</dbReference>
<dbReference type="eggNOG" id="COG0277">
    <property type="taxonomic scope" value="Bacteria"/>
</dbReference>
<dbReference type="AlphaFoldDB" id="F0SKG1"/>
<dbReference type="InterPro" id="IPR016166">
    <property type="entry name" value="FAD-bd_PCMH"/>
</dbReference>
<dbReference type="InterPro" id="IPR016169">
    <property type="entry name" value="FAD-bd_PCMH_sub2"/>
</dbReference>
<dbReference type="EC" id="1.1.2.4" evidence="4"/>
<dbReference type="Proteomes" id="UP000006860">
    <property type="component" value="Chromosome"/>
</dbReference>
<keyword evidence="2" id="KW-0274">FAD</keyword>
<gene>
    <name evidence="4" type="ordered locus">Plabr_4369</name>
</gene>
<dbReference type="Pfam" id="PF02913">
    <property type="entry name" value="FAD-oxidase_C"/>
    <property type="match status" value="1"/>
</dbReference>
<dbReference type="SUPFAM" id="SSF56176">
    <property type="entry name" value="FAD-binding/transporter-associated domain-like"/>
    <property type="match status" value="1"/>
</dbReference>
<dbReference type="GO" id="GO:0071949">
    <property type="term" value="F:FAD binding"/>
    <property type="evidence" value="ECO:0007669"/>
    <property type="project" value="InterPro"/>
</dbReference>
<evidence type="ECO:0000313" key="4">
    <source>
        <dbReference type="EMBL" id="ADY61942.1"/>
    </source>
</evidence>
<protein>
    <submittedName>
        <fullName evidence="4">D-lactate dehydrogenase (Cytochrome)</fullName>
        <ecNumber evidence="4">1.1.2.4</ecNumber>
    </submittedName>
</protein>
<evidence type="ECO:0000256" key="2">
    <source>
        <dbReference type="ARBA" id="ARBA00022827"/>
    </source>
</evidence>
<evidence type="ECO:0000259" key="3">
    <source>
        <dbReference type="PROSITE" id="PS51387"/>
    </source>
</evidence>
<dbReference type="PROSITE" id="PS51387">
    <property type="entry name" value="FAD_PCMH"/>
    <property type="match status" value="1"/>
</dbReference>
<dbReference type="InterPro" id="IPR036318">
    <property type="entry name" value="FAD-bd_PCMH-like_sf"/>
</dbReference>
<reference evidence="5" key="1">
    <citation type="submission" date="2011-02" db="EMBL/GenBank/DDBJ databases">
        <title>The complete genome of Planctomyces brasiliensis DSM 5305.</title>
        <authorList>
            <person name="Lucas S."/>
            <person name="Copeland A."/>
            <person name="Lapidus A."/>
            <person name="Bruce D."/>
            <person name="Goodwin L."/>
            <person name="Pitluck S."/>
            <person name="Kyrpides N."/>
            <person name="Mavromatis K."/>
            <person name="Pagani I."/>
            <person name="Ivanova N."/>
            <person name="Ovchinnikova G."/>
            <person name="Lu M."/>
            <person name="Detter J.C."/>
            <person name="Han C."/>
            <person name="Land M."/>
            <person name="Hauser L."/>
            <person name="Markowitz V."/>
            <person name="Cheng J.-F."/>
            <person name="Hugenholtz P."/>
            <person name="Woyke T."/>
            <person name="Wu D."/>
            <person name="Tindall B."/>
            <person name="Pomrenke H.G."/>
            <person name="Brambilla E."/>
            <person name="Klenk H.-P."/>
            <person name="Eisen J.A."/>
        </authorList>
    </citation>
    <scope>NUCLEOTIDE SEQUENCE [LARGE SCALE GENOMIC DNA]</scope>
    <source>
        <strain evidence="5">ATCC 49424 / DSM 5305 / JCM 21570 / NBRC 103401 / IFAM 1448</strain>
    </source>
</reference>
<name>F0SKG1_RUBBR</name>
<dbReference type="KEGG" id="pbs:Plabr_4369"/>
<dbReference type="Gene3D" id="3.30.70.2740">
    <property type="match status" value="1"/>
</dbReference>
<proteinExistence type="predicted"/>
<dbReference type="InterPro" id="IPR006094">
    <property type="entry name" value="Oxid_FAD_bind_N"/>
</dbReference>
<sequence length="468" mass="50253">MSVTAPSSAPSALVSALRNVLPDAQILVDEAERLVYEADGYLVERRIPDLVVFPHSAEQLAAVLKACQEQKVSVIPRGAGTSLAGGCLPVGGGVMVCLSQMRTIHEINLADRYAIVDAGVVNARLNQQLTGTGLHFAPDPSSAGASTIGGNVATNAGGPHTLKYGVTSNHVLGLEVVLADGRILQLGGVNGCGYDWDLAGLFTGSEGTLGFCTKAIVRLELTPESWQTRLVIFDSLDDAVRVVTDIIGAGIVPAALELMDQGMLTAIEDRYHHGLPTDAGAVLIIEVDGPCCATDAEIKAIDTICDAGSCREIRKATTPAERDALWKCRKQAFGAIGKLSTSFCTQDGVVPRTRLPELLRHVLEVAEKYQLKIFNVFHAGDGNIHPILLFDERDREQVQRVLDASGEILSKCLEFGGTVTGEHGIGVEKLEFMTQMFDETDMMVFQNLRRIFDPDLRLARGKLLPQVD</sequence>
<dbReference type="PANTHER" id="PTHR42934">
    <property type="entry name" value="GLYCOLATE OXIDASE SUBUNIT GLCD"/>
    <property type="match status" value="1"/>
</dbReference>
<accession>F0SKG1</accession>
<keyword evidence="1" id="KW-0285">Flavoprotein</keyword>
<feature type="domain" description="FAD-binding PCMH-type" evidence="3">
    <location>
        <begin position="44"/>
        <end position="222"/>
    </location>
</feature>
<dbReference type="GO" id="GO:0004458">
    <property type="term" value="F:D-lactate dehydrogenase (cytochrome) activity"/>
    <property type="evidence" value="ECO:0007669"/>
    <property type="project" value="UniProtKB-EC"/>
</dbReference>
<dbReference type="EMBL" id="CP002546">
    <property type="protein sequence ID" value="ADY61942.1"/>
    <property type="molecule type" value="Genomic_DNA"/>
</dbReference>
<evidence type="ECO:0000313" key="5">
    <source>
        <dbReference type="Proteomes" id="UP000006860"/>
    </source>
</evidence>
<keyword evidence="4" id="KW-0560">Oxidoreductase</keyword>